<dbReference type="PROSITE" id="PS51257">
    <property type="entry name" value="PROKAR_LIPOPROTEIN"/>
    <property type="match status" value="1"/>
</dbReference>
<sequence>MIGSKGGLAGRALGLVAFTALAACVHGHAWVQPARSGVDWGLHEVSAGREGTTNTEGLEARARREAEAYCAERGMAVERFSVEFEGGRGEHDIRGLAPGSRVQVPDKAYFQGRFRCMSEDRVLAPPADAPRCPGPPGAELVWASRSPLGVEALFADSSRLTLTSLEREPGPHPLHAIDGAYLTIEDSEFGIHRALSGRYSLDGQRLVLDGLRLFHDGQYSALDTCWSELDHLEVELLEPDWVDADLPLCEGIDLRQPGGLGPELRMKRDDAPGAWIDAASGPTLDSPEYRRDLQLHVELKVPPRTGRYPVGEALAVELVIDGRRLRAYGGILELSVRRDGALSGRFDELWLVAEGDEPCLESLSLYAPSWTAEAR</sequence>
<accession>A6GD58</accession>
<dbReference type="RefSeq" id="WP_006974649.1">
    <property type="nucleotide sequence ID" value="NZ_ABCS01000070.1"/>
</dbReference>
<proteinExistence type="predicted"/>
<evidence type="ECO:0000313" key="2">
    <source>
        <dbReference type="EMBL" id="EDM76216.1"/>
    </source>
</evidence>
<dbReference type="AlphaFoldDB" id="A6GD58"/>
<protein>
    <submittedName>
        <fullName evidence="2">Uncharacterized protein</fullName>
    </submittedName>
</protein>
<feature type="signal peptide" evidence="1">
    <location>
        <begin position="1"/>
        <end position="22"/>
    </location>
</feature>
<evidence type="ECO:0000313" key="3">
    <source>
        <dbReference type="Proteomes" id="UP000005801"/>
    </source>
</evidence>
<name>A6GD58_9BACT</name>
<comment type="caution">
    <text evidence="2">The sequence shown here is derived from an EMBL/GenBank/DDBJ whole genome shotgun (WGS) entry which is preliminary data.</text>
</comment>
<dbReference type="EMBL" id="ABCS01000070">
    <property type="protein sequence ID" value="EDM76216.1"/>
    <property type="molecule type" value="Genomic_DNA"/>
</dbReference>
<gene>
    <name evidence="2" type="ORF">PPSIR1_07683</name>
</gene>
<organism evidence="2 3">
    <name type="scientific">Plesiocystis pacifica SIR-1</name>
    <dbReference type="NCBI Taxonomy" id="391625"/>
    <lineage>
        <taxon>Bacteria</taxon>
        <taxon>Pseudomonadati</taxon>
        <taxon>Myxococcota</taxon>
        <taxon>Polyangia</taxon>
        <taxon>Nannocystales</taxon>
        <taxon>Nannocystaceae</taxon>
        <taxon>Plesiocystis</taxon>
    </lineage>
</organism>
<reference evidence="2 3" key="1">
    <citation type="submission" date="2007-06" db="EMBL/GenBank/DDBJ databases">
        <authorList>
            <person name="Shimkets L."/>
            <person name="Ferriera S."/>
            <person name="Johnson J."/>
            <person name="Kravitz S."/>
            <person name="Beeson K."/>
            <person name="Sutton G."/>
            <person name="Rogers Y.-H."/>
            <person name="Friedman R."/>
            <person name="Frazier M."/>
            <person name="Venter J.C."/>
        </authorList>
    </citation>
    <scope>NUCLEOTIDE SEQUENCE [LARGE SCALE GENOMIC DNA]</scope>
    <source>
        <strain evidence="2 3">SIR-1</strain>
    </source>
</reference>
<evidence type="ECO:0000256" key="1">
    <source>
        <dbReference type="SAM" id="SignalP"/>
    </source>
</evidence>
<feature type="chain" id="PRO_5002697689" evidence="1">
    <location>
        <begin position="23"/>
        <end position="375"/>
    </location>
</feature>
<keyword evidence="1" id="KW-0732">Signal</keyword>
<dbReference type="Proteomes" id="UP000005801">
    <property type="component" value="Unassembled WGS sequence"/>
</dbReference>
<keyword evidence="3" id="KW-1185">Reference proteome</keyword>
<dbReference type="STRING" id="391625.PPSIR1_07683"/>